<comment type="function">
    <text evidence="10">In unstressed cells, promotes SIAH1-mediated polyubiquitination and degradation of the serine/threonine-protein kinase HIPK2, probably by acting as a loading factor that potentiates complex formation between HIPK2 and ubiquitin ligase SIAH1. In response to DNA damage, localizes to the nucleus following phosphorylation by HIPK2 and modulates the expression of a subset of TP53/p53 target genes by binding to TP53 at target gene promoters. This limits the expression of a number of cell death-mediating TP53 target genes, reducing DNA damage-induced cell death. Enhances the binding of transcription factor TCF7L2/TCF4, a Wnt signaling pathway effector, to the promoters of target genes. Plays a role in stress granule formation.</text>
</comment>
<organism evidence="12 13">
    <name type="scientific">Tropilaelaps mercedesae</name>
    <dbReference type="NCBI Taxonomy" id="418985"/>
    <lineage>
        <taxon>Eukaryota</taxon>
        <taxon>Metazoa</taxon>
        <taxon>Ecdysozoa</taxon>
        <taxon>Arthropoda</taxon>
        <taxon>Chelicerata</taxon>
        <taxon>Arachnida</taxon>
        <taxon>Acari</taxon>
        <taxon>Parasitiformes</taxon>
        <taxon>Mesostigmata</taxon>
        <taxon>Gamasina</taxon>
        <taxon>Dermanyssoidea</taxon>
        <taxon>Laelapidae</taxon>
        <taxon>Tropilaelaps</taxon>
    </lineage>
</organism>
<name>A0A1V9XR56_9ACAR</name>
<dbReference type="AlphaFoldDB" id="A0A1V9XR56"/>
<keyword evidence="7" id="KW-0539">Nucleus</keyword>
<reference evidence="12 13" key="1">
    <citation type="journal article" date="2017" name="Gigascience">
        <title>Draft genome of the honey bee ectoparasitic mite, Tropilaelaps mercedesae, is shaped by the parasitic life history.</title>
        <authorList>
            <person name="Dong X."/>
            <person name="Armstrong S.D."/>
            <person name="Xia D."/>
            <person name="Makepeace B.L."/>
            <person name="Darby A.C."/>
            <person name="Kadowaki T."/>
        </authorList>
    </citation>
    <scope>NUCLEOTIDE SEQUENCE [LARGE SCALE GENOMIC DNA]</scope>
    <source>
        <strain evidence="12">Wuxi-XJTLU</strain>
    </source>
</reference>
<evidence type="ECO:0000256" key="1">
    <source>
        <dbReference type="ARBA" id="ARBA00004210"/>
    </source>
</evidence>
<dbReference type="OrthoDB" id="10600954at2759"/>
<evidence type="ECO:0000256" key="9">
    <source>
        <dbReference type="ARBA" id="ARBA00034352"/>
    </source>
</evidence>
<evidence type="ECO:0000313" key="12">
    <source>
        <dbReference type="EMBL" id="OQR75838.1"/>
    </source>
</evidence>
<accession>A0A1V9XR56</accession>
<dbReference type="GO" id="GO:0016607">
    <property type="term" value="C:nuclear speck"/>
    <property type="evidence" value="ECO:0007669"/>
    <property type="project" value="UniProtKB-SubCell"/>
</dbReference>
<dbReference type="Proteomes" id="UP000192247">
    <property type="component" value="Unassembled WGS sequence"/>
</dbReference>
<evidence type="ECO:0000313" key="13">
    <source>
        <dbReference type="Proteomes" id="UP000192247"/>
    </source>
</evidence>
<sequence length="206" mass="21431">MSGSEKTHPYPGPDPSAPPVDAPPPYYHPSYPQASVAVPSATAGAPMMYPSIPGATAAPGQVVMHGHKMPPNYVPPAGHNVAQPYYPAGPSQMYVPVPYPQAVPQPMYPAQGYPQPGPPPPYGGPVATMAMPIAPQQQQHLVVGAQFDAGARFNHITRLSIPPPPPGCMPNAAQMAMMSGHPTTVVAEQKKGGLFKGSGSGGIKFW</sequence>
<evidence type="ECO:0000256" key="8">
    <source>
        <dbReference type="ARBA" id="ARBA00032174"/>
    </source>
</evidence>
<dbReference type="EMBL" id="MNPL01005715">
    <property type="protein sequence ID" value="OQR75838.1"/>
    <property type="molecule type" value="Genomic_DNA"/>
</dbReference>
<keyword evidence="4" id="KW-0963">Cytoplasm</keyword>
<dbReference type="PANTHER" id="PTHR31638">
    <property type="entry name" value="DAZ-ASSOCIATED PROTEIN 2"/>
    <property type="match status" value="1"/>
</dbReference>
<feature type="region of interest" description="Disordered" evidence="11">
    <location>
        <begin position="1"/>
        <end position="31"/>
    </location>
</feature>
<comment type="subcellular location">
    <subcellularLocation>
        <location evidence="1">Cytoplasm</location>
        <location evidence="1">Stress granule</location>
    </subcellularLocation>
    <subcellularLocation>
        <location evidence="2">Nucleus speckle</location>
    </subcellularLocation>
</comment>
<dbReference type="InterPro" id="IPR022730">
    <property type="entry name" value="DAZ_assoc-2"/>
</dbReference>
<keyword evidence="5" id="KW-0597">Phosphoprotein</keyword>
<gene>
    <name evidence="12" type="ORF">BIW11_08166</name>
</gene>
<dbReference type="Pfam" id="PF11029">
    <property type="entry name" value="DAZAP2"/>
    <property type="match status" value="1"/>
</dbReference>
<evidence type="ECO:0000256" key="2">
    <source>
        <dbReference type="ARBA" id="ARBA00004324"/>
    </source>
</evidence>
<evidence type="ECO:0000256" key="6">
    <source>
        <dbReference type="ARBA" id="ARBA00022843"/>
    </source>
</evidence>
<evidence type="ECO:0000256" key="11">
    <source>
        <dbReference type="SAM" id="MobiDB-lite"/>
    </source>
</evidence>
<evidence type="ECO:0000256" key="10">
    <source>
        <dbReference type="ARBA" id="ARBA00045449"/>
    </source>
</evidence>
<dbReference type="GO" id="GO:0010494">
    <property type="term" value="C:cytoplasmic stress granule"/>
    <property type="evidence" value="ECO:0007669"/>
    <property type="project" value="UniProtKB-SubCell"/>
</dbReference>
<protein>
    <recommendedName>
        <fullName evidence="3">DAZ-associated protein 2</fullName>
    </recommendedName>
    <alternativeName>
        <fullName evidence="8">Deleted in azoospermia-associated protein 2</fullName>
    </alternativeName>
    <alternativeName>
        <fullName evidence="9">Proline-rich transcript in brain protein</fullName>
    </alternativeName>
</protein>
<comment type="caution">
    <text evidence="12">The sequence shown here is derived from an EMBL/GenBank/DDBJ whole genome shotgun (WGS) entry which is preliminary data.</text>
</comment>
<dbReference type="InParanoid" id="A0A1V9XR56"/>
<dbReference type="STRING" id="418985.A0A1V9XR56"/>
<dbReference type="PANTHER" id="PTHR31638:SF3">
    <property type="entry name" value="DAZ-ASSOCIATED PROTEIN 2"/>
    <property type="match status" value="1"/>
</dbReference>
<evidence type="ECO:0000256" key="4">
    <source>
        <dbReference type="ARBA" id="ARBA00022490"/>
    </source>
</evidence>
<evidence type="ECO:0000256" key="3">
    <source>
        <dbReference type="ARBA" id="ARBA00014066"/>
    </source>
</evidence>
<keyword evidence="13" id="KW-1185">Reference proteome</keyword>
<feature type="compositionally biased region" description="Pro residues" evidence="11">
    <location>
        <begin position="10"/>
        <end position="27"/>
    </location>
</feature>
<proteinExistence type="predicted"/>
<evidence type="ECO:0000256" key="7">
    <source>
        <dbReference type="ARBA" id="ARBA00023242"/>
    </source>
</evidence>
<keyword evidence="6" id="KW-0832">Ubl conjugation</keyword>
<evidence type="ECO:0000256" key="5">
    <source>
        <dbReference type="ARBA" id="ARBA00022553"/>
    </source>
</evidence>